<name>A0A6H5GJ86_9HEMI</name>
<sequence>PVSLFSHRIAVSCSPSQFTSRLQLPDPSDSAVLLRPFVRSPYQIRSIGCQSVQCSY</sequence>
<proteinExistence type="predicted"/>
<gene>
    <name evidence="1" type="ORF">NTEN_LOCUS9451</name>
</gene>
<dbReference type="Proteomes" id="UP000479000">
    <property type="component" value="Unassembled WGS sequence"/>
</dbReference>
<evidence type="ECO:0000313" key="2">
    <source>
        <dbReference type="Proteomes" id="UP000479000"/>
    </source>
</evidence>
<accession>A0A6H5GJ86</accession>
<keyword evidence="2" id="KW-1185">Reference proteome</keyword>
<organism evidence="1 2">
    <name type="scientific">Nesidiocoris tenuis</name>
    <dbReference type="NCBI Taxonomy" id="355587"/>
    <lineage>
        <taxon>Eukaryota</taxon>
        <taxon>Metazoa</taxon>
        <taxon>Ecdysozoa</taxon>
        <taxon>Arthropoda</taxon>
        <taxon>Hexapoda</taxon>
        <taxon>Insecta</taxon>
        <taxon>Pterygota</taxon>
        <taxon>Neoptera</taxon>
        <taxon>Paraneoptera</taxon>
        <taxon>Hemiptera</taxon>
        <taxon>Heteroptera</taxon>
        <taxon>Panheteroptera</taxon>
        <taxon>Cimicomorpha</taxon>
        <taxon>Miridae</taxon>
        <taxon>Dicyphina</taxon>
        <taxon>Nesidiocoris</taxon>
    </lineage>
</organism>
<protein>
    <submittedName>
        <fullName evidence="1">Uncharacterized protein</fullName>
    </submittedName>
</protein>
<evidence type="ECO:0000313" key="1">
    <source>
        <dbReference type="EMBL" id="CAB0003974.1"/>
    </source>
</evidence>
<dbReference type="AlphaFoldDB" id="A0A6H5GJ86"/>
<reference evidence="1 2" key="1">
    <citation type="submission" date="2020-02" db="EMBL/GenBank/DDBJ databases">
        <authorList>
            <person name="Ferguson B K."/>
        </authorList>
    </citation>
    <scope>NUCLEOTIDE SEQUENCE [LARGE SCALE GENOMIC DNA]</scope>
</reference>
<feature type="non-terminal residue" evidence="1">
    <location>
        <position position="1"/>
    </location>
</feature>
<dbReference type="EMBL" id="CADCXU010014275">
    <property type="protein sequence ID" value="CAB0003974.1"/>
    <property type="molecule type" value="Genomic_DNA"/>
</dbReference>